<comment type="caution">
    <text evidence="2">The sequence shown here is derived from an EMBL/GenBank/DDBJ whole genome shotgun (WGS) entry which is preliminary data.</text>
</comment>
<accession>A0A8S1PGY6</accession>
<organism evidence="2 3">
    <name type="scientific">Paramecium sonneborni</name>
    <dbReference type="NCBI Taxonomy" id="65129"/>
    <lineage>
        <taxon>Eukaryota</taxon>
        <taxon>Sar</taxon>
        <taxon>Alveolata</taxon>
        <taxon>Ciliophora</taxon>
        <taxon>Intramacronucleata</taxon>
        <taxon>Oligohymenophorea</taxon>
        <taxon>Peniculida</taxon>
        <taxon>Parameciidae</taxon>
        <taxon>Paramecium</taxon>
    </lineage>
</organism>
<proteinExistence type="predicted"/>
<evidence type="ECO:0000313" key="3">
    <source>
        <dbReference type="Proteomes" id="UP000692954"/>
    </source>
</evidence>
<gene>
    <name evidence="2" type="ORF">PSON_ATCC_30995.1.T0770225</name>
</gene>
<dbReference type="AlphaFoldDB" id="A0A8S1PGY6"/>
<dbReference type="Proteomes" id="UP000692954">
    <property type="component" value="Unassembled WGS sequence"/>
</dbReference>
<feature type="transmembrane region" description="Helical" evidence="1">
    <location>
        <begin position="57"/>
        <end position="79"/>
    </location>
</feature>
<keyword evidence="1" id="KW-1133">Transmembrane helix</keyword>
<protein>
    <recommendedName>
        <fullName evidence="4">Transmembrane protein</fullName>
    </recommendedName>
</protein>
<evidence type="ECO:0008006" key="4">
    <source>
        <dbReference type="Google" id="ProtNLM"/>
    </source>
</evidence>
<evidence type="ECO:0000313" key="2">
    <source>
        <dbReference type="EMBL" id="CAD8102366.1"/>
    </source>
</evidence>
<evidence type="ECO:0000256" key="1">
    <source>
        <dbReference type="SAM" id="Phobius"/>
    </source>
</evidence>
<keyword evidence="1" id="KW-0472">Membrane</keyword>
<keyword evidence="1" id="KW-0812">Transmembrane</keyword>
<name>A0A8S1PGY6_9CILI</name>
<reference evidence="2" key="1">
    <citation type="submission" date="2021-01" db="EMBL/GenBank/DDBJ databases">
        <authorList>
            <consortium name="Genoscope - CEA"/>
            <person name="William W."/>
        </authorList>
    </citation>
    <scope>NUCLEOTIDE SEQUENCE</scope>
</reference>
<keyword evidence="3" id="KW-1185">Reference proteome</keyword>
<dbReference type="EMBL" id="CAJJDN010000077">
    <property type="protein sequence ID" value="CAD8102366.1"/>
    <property type="molecule type" value="Genomic_DNA"/>
</dbReference>
<sequence length="115" mass="13116">MVTLEIQIQNQVNLKCPDQCNQCIILNICVNCKNVDSLSDSSCISNTVMELDDQSSIIAIFIIILAAVFISVSACSFTLNCQYKKLLQESSRSNLRNQQAYYRKMQFQCYQTEIK</sequence>